<dbReference type="InterPro" id="IPR024078">
    <property type="entry name" value="LmbE-like_dom_sf"/>
</dbReference>
<dbReference type="AlphaFoldDB" id="A0A0G0RCS1"/>
<evidence type="ECO:0000313" key="4">
    <source>
        <dbReference type="EMBL" id="KKR11497.1"/>
    </source>
</evidence>
<evidence type="ECO:0000259" key="3">
    <source>
        <dbReference type="Pfam" id="PF13439"/>
    </source>
</evidence>
<feature type="domain" description="Glycosyltransferase subfamily 4-like N-terminal" evidence="3">
    <location>
        <begin position="19"/>
        <end position="175"/>
    </location>
</feature>
<proteinExistence type="predicted"/>
<dbReference type="GO" id="GO:0016757">
    <property type="term" value="F:glycosyltransferase activity"/>
    <property type="evidence" value="ECO:0007669"/>
    <property type="project" value="InterPro"/>
</dbReference>
<dbReference type="SUPFAM" id="SSF102588">
    <property type="entry name" value="LmbE-like"/>
    <property type="match status" value="1"/>
</dbReference>
<dbReference type="GO" id="GO:0009103">
    <property type="term" value="P:lipopolysaccharide biosynthetic process"/>
    <property type="evidence" value="ECO:0007669"/>
    <property type="project" value="TreeGrafter"/>
</dbReference>
<accession>A0A0G0RCS1</accession>
<reference evidence="4 5" key="1">
    <citation type="journal article" date="2015" name="Nature">
        <title>rRNA introns, odd ribosomes, and small enigmatic genomes across a large radiation of phyla.</title>
        <authorList>
            <person name="Brown C.T."/>
            <person name="Hug L.A."/>
            <person name="Thomas B.C."/>
            <person name="Sharon I."/>
            <person name="Castelle C.J."/>
            <person name="Singh A."/>
            <person name="Wilkins M.J."/>
            <person name="Williams K.H."/>
            <person name="Banfield J.F."/>
        </authorList>
    </citation>
    <scope>NUCLEOTIDE SEQUENCE [LARGE SCALE GENOMIC DNA]</scope>
</reference>
<dbReference type="InterPro" id="IPR003737">
    <property type="entry name" value="GlcNAc_PI_deacetylase-related"/>
</dbReference>
<evidence type="ECO:0008006" key="6">
    <source>
        <dbReference type="Google" id="ProtNLM"/>
    </source>
</evidence>
<organism evidence="4 5">
    <name type="scientific">Candidatus Woesebacteria bacterium GW2011_GWA1_39_21</name>
    <dbReference type="NCBI Taxonomy" id="1618550"/>
    <lineage>
        <taxon>Bacteria</taxon>
        <taxon>Candidatus Woeseibacteriota</taxon>
    </lineage>
</organism>
<protein>
    <recommendedName>
        <fullName evidence="6">Glycosyltransferase</fullName>
    </recommendedName>
</protein>
<dbReference type="PANTHER" id="PTHR46401:SF2">
    <property type="entry name" value="GLYCOSYLTRANSFERASE WBBK-RELATED"/>
    <property type="match status" value="1"/>
</dbReference>
<dbReference type="InterPro" id="IPR001296">
    <property type="entry name" value="Glyco_trans_1"/>
</dbReference>
<keyword evidence="1" id="KW-0808">Transferase</keyword>
<evidence type="ECO:0000259" key="2">
    <source>
        <dbReference type="Pfam" id="PF00534"/>
    </source>
</evidence>
<comment type="caution">
    <text evidence="4">The sequence shown here is derived from an EMBL/GenBank/DDBJ whole genome shotgun (WGS) entry which is preliminary data.</text>
</comment>
<dbReference type="Gene3D" id="3.40.50.10320">
    <property type="entry name" value="LmbE-like"/>
    <property type="match status" value="1"/>
</dbReference>
<dbReference type="STRING" id="1618550.UT39_C0006G0003"/>
<dbReference type="Proteomes" id="UP000034246">
    <property type="component" value="Unassembled WGS sequence"/>
</dbReference>
<dbReference type="Pfam" id="PF02585">
    <property type="entry name" value="PIG-L"/>
    <property type="match status" value="1"/>
</dbReference>
<sequence>MLRIIISNYDDLKNPYYAGGGALAIHNVCKQLVKHYNLLVLTGNYNGAKDEIIDGVQYKRVGFSVGNPKLDQIIYQVCLHFRALFEKYDLWFESLTPPFSFSLLPILTKKPVVAIVHMLSGKDMRRKYHLPFDVVQNFGLKLYRHFIVLSKKSRADILKVNKTADIRVIPNGVDIPKKVDMKKENTIIFIGRIEINQKGLDLLLHAWKKAELKIDAKLVIAGSGQNGEVEKLKKLINDLKLNKSVKYVGRVENRSKDALFRKSLFVVSPSRFETFGVTALEAMSYSLPFLCFDIDGYKWIPKSNCLKVKKFDIKSFSDSIIRLISNVNYRKSLSSKSKKFVKQYKWSNIVQRYQDYINGLFNKNIYDSNKIIDTIIKNKRRCVFVSPHFDDAALSAGGFLTKISENKKVVVINVFTKGNSGPYTLSASKFLQLSDVYDANYLYEKRAIEDQKALKKKNIQIINLGFVDATFRTINTNIFRKTVGKIIPEMNYVYPIYRLNVLHGKISINDKVLLENLAVRLSKIIKNDDIVFAPLGIGGHVDHRIVNQIVRKLKNTKVFWRDFPYSSYVSEEIIGNKRVLIYNGEQKSRELMIRKYVTQVNSMFPSGEIELTPEVYCF</sequence>
<dbReference type="PANTHER" id="PTHR46401">
    <property type="entry name" value="GLYCOSYLTRANSFERASE WBBK-RELATED"/>
    <property type="match status" value="1"/>
</dbReference>
<name>A0A0G0RCS1_9BACT</name>
<dbReference type="Pfam" id="PF13439">
    <property type="entry name" value="Glyco_transf_4"/>
    <property type="match status" value="1"/>
</dbReference>
<dbReference type="CDD" id="cd03801">
    <property type="entry name" value="GT4_PimA-like"/>
    <property type="match status" value="1"/>
</dbReference>
<dbReference type="Pfam" id="PF00534">
    <property type="entry name" value="Glycos_transf_1"/>
    <property type="match status" value="1"/>
</dbReference>
<dbReference type="EMBL" id="LBWP01000006">
    <property type="protein sequence ID" value="KKR11497.1"/>
    <property type="molecule type" value="Genomic_DNA"/>
</dbReference>
<dbReference type="Gene3D" id="3.40.50.2000">
    <property type="entry name" value="Glycogen Phosphorylase B"/>
    <property type="match status" value="2"/>
</dbReference>
<evidence type="ECO:0000313" key="5">
    <source>
        <dbReference type="Proteomes" id="UP000034246"/>
    </source>
</evidence>
<dbReference type="InterPro" id="IPR028098">
    <property type="entry name" value="Glyco_trans_4-like_N"/>
</dbReference>
<evidence type="ECO:0000256" key="1">
    <source>
        <dbReference type="ARBA" id="ARBA00022679"/>
    </source>
</evidence>
<dbReference type="SUPFAM" id="SSF53756">
    <property type="entry name" value="UDP-Glycosyltransferase/glycogen phosphorylase"/>
    <property type="match status" value="1"/>
</dbReference>
<feature type="domain" description="Glycosyl transferase family 1" evidence="2">
    <location>
        <begin position="181"/>
        <end position="339"/>
    </location>
</feature>
<gene>
    <name evidence="4" type="ORF">UT39_C0006G0003</name>
</gene>